<keyword evidence="3" id="KW-1185">Reference proteome</keyword>
<dbReference type="Gene3D" id="1.20.1250.20">
    <property type="entry name" value="MFS general substrate transporter like domains"/>
    <property type="match status" value="1"/>
</dbReference>
<sequence>MIPAIFRPLHERWAANDTAEGKAAAAHQASIESAAVVGFSGAIGAYGGFFIPKSYGSSITLTGSPDMALYGFVVFYITCLAVTWWWYYRRGAETPC</sequence>
<dbReference type="InterPro" id="IPR036259">
    <property type="entry name" value="MFS_trans_sf"/>
</dbReference>
<accession>A0A9P7BYL1</accession>
<protein>
    <recommendedName>
        <fullName evidence="4">Nitrate/nitrite transporter</fullName>
    </recommendedName>
</protein>
<organism evidence="2 3">
    <name type="scientific">Rhizopus delemar</name>
    <dbReference type="NCBI Taxonomy" id="936053"/>
    <lineage>
        <taxon>Eukaryota</taxon>
        <taxon>Fungi</taxon>
        <taxon>Fungi incertae sedis</taxon>
        <taxon>Mucoromycota</taxon>
        <taxon>Mucoromycotina</taxon>
        <taxon>Mucoromycetes</taxon>
        <taxon>Mucorales</taxon>
        <taxon>Mucorineae</taxon>
        <taxon>Rhizopodaceae</taxon>
        <taxon>Rhizopus</taxon>
    </lineage>
</organism>
<evidence type="ECO:0008006" key="4">
    <source>
        <dbReference type="Google" id="ProtNLM"/>
    </source>
</evidence>
<proteinExistence type="predicted"/>
<dbReference type="Proteomes" id="UP000740926">
    <property type="component" value="Unassembled WGS sequence"/>
</dbReference>
<name>A0A9P7BYL1_9FUNG</name>
<keyword evidence="1" id="KW-0472">Membrane</keyword>
<gene>
    <name evidence="2" type="ORF">G6F50_018545</name>
</gene>
<evidence type="ECO:0000256" key="1">
    <source>
        <dbReference type="SAM" id="Phobius"/>
    </source>
</evidence>
<feature type="transmembrane region" description="Helical" evidence="1">
    <location>
        <begin position="67"/>
        <end position="88"/>
    </location>
</feature>
<comment type="caution">
    <text evidence="2">The sequence shown here is derived from an EMBL/GenBank/DDBJ whole genome shotgun (WGS) entry which is preliminary data.</text>
</comment>
<evidence type="ECO:0000313" key="2">
    <source>
        <dbReference type="EMBL" id="KAG1524290.1"/>
    </source>
</evidence>
<keyword evidence="1" id="KW-1133">Transmembrane helix</keyword>
<evidence type="ECO:0000313" key="3">
    <source>
        <dbReference type="Proteomes" id="UP000740926"/>
    </source>
</evidence>
<dbReference type="EMBL" id="JAANIU010019653">
    <property type="protein sequence ID" value="KAG1524290.1"/>
    <property type="molecule type" value="Genomic_DNA"/>
</dbReference>
<dbReference type="AlphaFoldDB" id="A0A9P7BYL1"/>
<keyword evidence="1" id="KW-0812">Transmembrane</keyword>
<reference evidence="2 3" key="1">
    <citation type="journal article" date="2020" name="Microb. Genom.">
        <title>Genetic diversity of clinical and environmental Mucorales isolates obtained from an investigation of mucormycosis cases among solid organ transplant recipients.</title>
        <authorList>
            <person name="Nguyen M.H."/>
            <person name="Kaul D."/>
            <person name="Muto C."/>
            <person name="Cheng S.J."/>
            <person name="Richter R.A."/>
            <person name="Bruno V.M."/>
            <person name="Liu G."/>
            <person name="Beyhan S."/>
            <person name="Sundermann A.J."/>
            <person name="Mounaud S."/>
            <person name="Pasculle A.W."/>
            <person name="Nierman W.C."/>
            <person name="Driscoll E."/>
            <person name="Cumbie R."/>
            <person name="Clancy C.J."/>
            <person name="Dupont C.L."/>
        </authorList>
    </citation>
    <scope>NUCLEOTIDE SEQUENCE [LARGE SCALE GENOMIC DNA]</scope>
    <source>
        <strain evidence="2 3">GL24</strain>
    </source>
</reference>